<dbReference type="EMBL" id="CAJZ01000155">
    <property type="protein sequence ID" value="CCI83823.1"/>
    <property type="molecule type" value="Genomic_DNA"/>
</dbReference>
<dbReference type="InterPro" id="IPR008162">
    <property type="entry name" value="Pyrophosphatase"/>
</dbReference>
<dbReference type="EC" id="3.6.1.1" evidence="7"/>
<comment type="catalytic activity">
    <reaction evidence="6 7">
        <text>diphosphate + H2O = 2 phosphate + H(+)</text>
        <dbReference type="Rhea" id="RHEA:24576"/>
        <dbReference type="ChEBI" id="CHEBI:15377"/>
        <dbReference type="ChEBI" id="CHEBI:15378"/>
        <dbReference type="ChEBI" id="CHEBI:33019"/>
        <dbReference type="ChEBI" id="CHEBI:43474"/>
        <dbReference type="EC" id="3.6.1.1"/>
    </reaction>
</comment>
<comment type="cofactor">
    <cofactor evidence="1 7">
        <name>Mg(2+)</name>
        <dbReference type="ChEBI" id="CHEBI:18420"/>
    </cofactor>
</comment>
<evidence type="ECO:0000256" key="4">
    <source>
        <dbReference type="ARBA" id="ARBA00022801"/>
    </source>
</evidence>
<dbReference type="PANTHER" id="PTHR10286">
    <property type="entry name" value="INORGANIC PYROPHOSPHATASE"/>
    <property type="match status" value="1"/>
</dbReference>
<organism evidence="9 10">
    <name type="scientific">Corynebacterium otitidis ATCC 51513</name>
    <dbReference type="NCBI Taxonomy" id="883169"/>
    <lineage>
        <taxon>Bacteria</taxon>
        <taxon>Bacillati</taxon>
        <taxon>Actinomycetota</taxon>
        <taxon>Actinomycetes</taxon>
        <taxon>Mycobacteriales</taxon>
        <taxon>Corynebacteriaceae</taxon>
        <taxon>Corynebacterium</taxon>
    </lineage>
</organism>
<feature type="binding site" evidence="7">
    <location>
        <position position="117"/>
    </location>
    <ligand>
        <name>Mg(2+)</name>
        <dbReference type="ChEBI" id="CHEBI:18420"/>
        <label>3</label>
    </ligand>
</feature>
<feature type="binding site" evidence="7">
    <location>
        <position position="85"/>
    </location>
    <ligand>
        <name>Mg(2+)</name>
        <dbReference type="ChEBI" id="CHEBI:18420"/>
        <label>2</label>
    </ligand>
</feature>
<dbReference type="CDD" id="cd00412">
    <property type="entry name" value="pyrophosphatase"/>
    <property type="match status" value="1"/>
</dbReference>
<evidence type="ECO:0000256" key="7">
    <source>
        <dbReference type="HAMAP-Rule" id="MF_00209"/>
    </source>
</evidence>
<feature type="binding site" evidence="7">
    <location>
        <position position="112"/>
    </location>
    <ligand>
        <name>Mg(2+)</name>
        <dbReference type="ChEBI" id="CHEBI:18420"/>
        <label>3</label>
    </ligand>
</feature>
<dbReference type="GO" id="GO:0006796">
    <property type="term" value="P:phosphate-containing compound metabolic process"/>
    <property type="evidence" value="ECO:0007669"/>
    <property type="project" value="InterPro"/>
</dbReference>
<dbReference type="GO" id="GO:0004427">
    <property type="term" value="F:inorganic diphosphate phosphatase activity"/>
    <property type="evidence" value="ECO:0007669"/>
    <property type="project" value="UniProtKB-UniRule"/>
</dbReference>
<feature type="binding site" evidence="7">
    <location>
        <position position="36"/>
    </location>
    <ligand>
        <name>Mg(2+)</name>
        <dbReference type="ChEBI" id="CHEBI:18420"/>
        <label>2</label>
    </ligand>
</feature>
<evidence type="ECO:0000256" key="8">
    <source>
        <dbReference type="SAM" id="MobiDB-lite"/>
    </source>
</evidence>
<feature type="region of interest" description="Disordered" evidence="8">
    <location>
        <begin position="1"/>
        <end position="27"/>
    </location>
</feature>
<feature type="active site" description="Proton acceptor" evidence="7">
    <location>
        <position position="117"/>
    </location>
</feature>
<dbReference type="PROSITE" id="PS00387">
    <property type="entry name" value="PPASE"/>
    <property type="match status" value="1"/>
</dbReference>
<proteinExistence type="inferred from homology"/>
<reference evidence="9 10" key="1">
    <citation type="journal article" date="2012" name="J. Bacteriol.">
        <title>Draft Genome Sequence of Turicella otitidis ATCC 51513, Isolated from Middle Ear Fluid from a Child with Otitis Media.</title>
        <authorList>
            <person name="Brinkrolf K."/>
            <person name="Schneider J."/>
            <person name="Knecht M."/>
            <person name="Ruckert C."/>
            <person name="Tauch A."/>
        </authorList>
    </citation>
    <scope>NUCLEOTIDE SEQUENCE [LARGE SCALE GENOMIC DNA]</scope>
    <source>
        <strain evidence="9 10">ATCC 51513</strain>
    </source>
</reference>
<feature type="binding site" evidence="7">
    <location>
        <position position="117"/>
    </location>
    <ligand>
        <name>Mg(2+)</name>
        <dbReference type="ChEBI" id="CHEBI:18420"/>
        <label>1</label>
    </ligand>
</feature>
<comment type="caution">
    <text evidence="9">The sequence shown here is derived from an EMBL/GenBank/DDBJ whole genome shotgun (WGS) entry which is preliminary data.</text>
</comment>
<comment type="subcellular location">
    <subcellularLocation>
        <location evidence="7">Cytoplasm</location>
    </subcellularLocation>
</comment>
<keyword evidence="2 7" id="KW-0963">Cytoplasm</keyword>
<accession>I7IXH5</accession>
<dbReference type="SUPFAM" id="SSF50324">
    <property type="entry name" value="Inorganic pyrophosphatase"/>
    <property type="match status" value="1"/>
</dbReference>
<keyword evidence="3 7" id="KW-0479">Metal-binding</keyword>
<dbReference type="HAMAP" id="MF_00209">
    <property type="entry name" value="Inorganic_PPase"/>
    <property type="match status" value="1"/>
</dbReference>
<protein>
    <recommendedName>
        <fullName evidence="7">Inorganic pyrophosphatase</fullName>
        <ecNumber evidence="7">3.6.1.1</ecNumber>
    </recommendedName>
    <alternativeName>
        <fullName evidence="7">Pyrophosphate phospho-hydrolase</fullName>
        <shortName evidence="7">PPase</shortName>
    </alternativeName>
</protein>
<comment type="subunit">
    <text evidence="7">Homohexamer.</text>
</comment>
<keyword evidence="4 7" id="KW-0378">Hydrolase</keyword>
<evidence type="ECO:0000313" key="9">
    <source>
        <dbReference type="EMBL" id="CCI83823.1"/>
    </source>
</evidence>
<feature type="compositionally biased region" description="Basic and acidic residues" evidence="8">
    <location>
        <begin position="12"/>
        <end position="24"/>
    </location>
</feature>
<name>I7IXH5_9CORY</name>
<evidence type="ECO:0000256" key="6">
    <source>
        <dbReference type="ARBA" id="ARBA00047820"/>
    </source>
</evidence>
<comment type="similarity">
    <text evidence="7">Belongs to the PPase family.</text>
</comment>
<evidence type="ECO:0000313" key="10">
    <source>
        <dbReference type="Proteomes" id="UP000011016"/>
    </source>
</evidence>
<dbReference type="GO" id="GO:0005737">
    <property type="term" value="C:cytoplasm"/>
    <property type="evidence" value="ECO:0007669"/>
    <property type="project" value="UniProtKB-SubCell"/>
</dbReference>
<keyword evidence="5 7" id="KW-0460">Magnesium</keyword>
<dbReference type="Pfam" id="PF00719">
    <property type="entry name" value="Pyrophosphatase"/>
    <property type="match status" value="1"/>
</dbReference>
<evidence type="ECO:0000256" key="3">
    <source>
        <dbReference type="ARBA" id="ARBA00022723"/>
    </source>
</evidence>
<dbReference type="FunFam" id="3.90.80.10:FF:000003">
    <property type="entry name" value="Inorganic pyrophosphatase"/>
    <property type="match status" value="1"/>
</dbReference>
<evidence type="ECO:0000256" key="2">
    <source>
        <dbReference type="ARBA" id="ARBA00022490"/>
    </source>
</evidence>
<evidence type="ECO:0000256" key="5">
    <source>
        <dbReference type="ARBA" id="ARBA00022842"/>
    </source>
</evidence>
<dbReference type="InterPro" id="IPR036649">
    <property type="entry name" value="Pyrophosphatase_sf"/>
</dbReference>
<evidence type="ECO:0000256" key="1">
    <source>
        <dbReference type="ARBA" id="ARBA00001946"/>
    </source>
</evidence>
<sequence length="185" mass="20526">MLGRQAPPRAHPFADDPRIPERRRSAGRVSIDVTVEIPKGSRNKYEVDHETGKVALDRYLFTAFGYPADYGFIEGTLGEDGDPLDALVILPEPVFPGVVVTARTIGVFKMTDEAGGDDKLLAVLDDPRYEGYQDISDVPEHLKDEIEHFFLHYKDLEKGKEVSGSGWGDRAEAEKILDAAVERAK</sequence>
<dbReference type="Proteomes" id="UP000011016">
    <property type="component" value="Unassembled WGS sequence"/>
</dbReference>
<feature type="binding site" evidence="7">
    <location>
        <position position="70"/>
    </location>
    <ligand>
        <name>substrate</name>
    </ligand>
</feature>
<feature type="binding site" evidence="7">
    <location>
        <position position="85"/>
    </location>
    <ligand>
        <name>Mg(2+)</name>
        <dbReference type="ChEBI" id="CHEBI:18420"/>
        <label>1</label>
    </ligand>
</feature>
<gene>
    <name evidence="7 9" type="primary">ppa</name>
    <name evidence="9" type="ORF">BN46_1097</name>
</gene>
<dbReference type="GO" id="GO:0000287">
    <property type="term" value="F:magnesium ion binding"/>
    <property type="evidence" value="ECO:0007669"/>
    <property type="project" value="UniProtKB-UniRule"/>
</dbReference>
<dbReference type="Gene3D" id="3.90.80.10">
    <property type="entry name" value="Inorganic pyrophosphatase"/>
    <property type="match status" value="1"/>
</dbReference>
<feature type="binding site" evidence="7">
    <location>
        <position position="80"/>
    </location>
    <ligand>
        <name>Mg(2+)</name>
        <dbReference type="ChEBI" id="CHEBI:18420"/>
        <label>1</label>
    </ligand>
</feature>
<feature type="binding site" evidence="7">
    <location>
        <position position="58"/>
    </location>
    <ligand>
        <name>substrate</name>
    </ligand>
</feature>
<feature type="binding site" evidence="7">
    <location>
        <position position="44"/>
    </location>
    <ligand>
        <name>substrate</name>
    </ligand>
</feature>
<dbReference type="AlphaFoldDB" id="I7IXH5"/>
<comment type="function">
    <text evidence="7">Catalyzes the hydrolysis of inorganic pyrophosphate (PPi) forming two phosphate ions.</text>
</comment>
<feature type="binding site" evidence="7">
    <location>
        <position position="153"/>
    </location>
    <ligand>
        <name>substrate</name>
    </ligand>
</feature>